<dbReference type="AlphaFoldDB" id="A0AAX3Q7A1"/>
<protein>
    <submittedName>
        <fullName evidence="1">Uncharacterized protein</fullName>
    </submittedName>
</protein>
<reference evidence="1" key="1">
    <citation type="submission" date="2023-03" db="EMBL/GenBank/DDBJ databases">
        <authorList>
            <person name="Liu Z."/>
        </authorList>
    </citation>
    <scope>NUCLEOTIDE SEQUENCE</scope>
    <source>
        <strain evidence="1">Bc006</strain>
    </source>
</reference>
<evidence type="ECO:0000313" key="1">
    <source>
        <dbReference type="EMBL" id="WES06032.1"/>
    </source>
</evidence>
<gene>
    <name evidence="1" type="ORF">P3K65_22240</name>
</gene>
<proteinExistence type="predicted"/>
<evidence type="ECO:0000313" key="2">
    <source>
        <dbReference type="Proteomes" id="UP001221092"/>
    </source>
</evidence>
<name>A0AAX3Q7A1_9BACI</name>
<dbReference type="RefSeq" id="WP_276105236.1">
    <property type="nucleotide sequence ID" value="NZ_CP119629.1"/>
</dbReference>
<accession>A0AAX3Q7A1</accession>
<organism evidence="1 2">
    <name type="scientific">Bacillus paranthracis</name>
    <dbReference type="NCBI Taxonomy" id="2026186"/>
    <lineage>
        <taxon>Bacteria</taxon>
        <taxon>Bacillati</taxon>
        <taxon>Bacillota</taxon>
        <taxon>Bacilli</taxon>
        <taxon>Bacillales</taxon>
        <taxon>Bacillaceae</taxon>
        <taxon>Bacillus</taxon>
        <taxon>Bacillus cereus group</taxon>
    </lineage>
</organism>
<sequence>MTNTVQVLSQEATVVVNGSSRYNGGKFDEVMVRTTIITNAPLTENYYVPGGSSLSNQALALIQEQGLEFRPYRESELLEGTEDVIEVSKSGDVQGTERDTARLLLRSALMSTPLKQIAQLENGQFVYEVKYEYKLFPVQNDTYEFQIRLPFDGTEMIAGSEVKLTVLTPINCTIDGTATKGTDANGQEIQEVVQQLIETGRAVTTFSYRLDPLFNVRYVHNTPIFTNLLVQ</sequence>
<dbReference type="Proteomes" id="UP001221092">
    <property type="component" value="Chromosome"/>
</dbReference>
<dbReference type="EMBL" id="CP119629">
    <property type="protein sequence ID" value="WES06032.1"/>
    <property type="molecule type" value="Genomic_DNA"/>
</dbReference>